<organism evidence="1 2">
    <name type="scientific">Panicum virgatum</name>
    <name type="common">Blackwell switchgrass</name>
    <dbReference type="NCBI Taxonomy" id="38727"/>
    <lineage>
        <taxon>Eukaryota</taxon>
        <taxon>Viridiplantae</taxon>
        <taxon>Streptophyta</taxon>
        <taxon>Embryophyta</taxon>
        <taxon>Tracheophyta</taxon>
        <taxon>Spermatophyta</taxon>
        <taxon>Magnoliopsida</taxon>
        <taxon>Liliopsida</taxon>
        <taxon>Poales</taxon>
        <taxon>Poaceae</taxon>
        <taxon>PACMAD clade</taxon>
        <taxon>Panicoideae</taxon>
        <taxon>Panicodae</taxon>
        <taxon>Paniceae</taxon>
        <taxon>Panicinae</taxon>
        <taxon>Panicum</taxon>
        <taxon>Panicum sect. Hiantes</taxon>
    </lineage>
</organism>
<reference evidence="1" key="1">
    <citation type="submission" date="2020-05" db="EMBL/GenBank/DDBJ databases">
        <title>WGS assembly of Panicum virgatum.</title>
        <authorList>
            <person name="Lovell J.T."/>
            <person name="Jenkins J."/>
            <person name="Shu S."/>
            <person name="Juenger T.E."/>
            <person name="Schmutz J."/>
        </authorList>
    </citation>
    <scope>NUCLEOTIDE SEQUENCE</scope>
    <source>
        <strain evidence="1">AP13</strain>
    </source>
</reference>
<protein>
    <submittedName>
        <fullName evidence="1">Uncharacterized protein</fullName>
    </submittedName>
</protein>
<evidence type="ECO:0000313" key="2">
    <source>
        <dbReference type="Proteomes" id="UP000823388"/>
    </source>
</evidence>
<dbReference type="Proteomes" id="UP000823388">
    <property type="component" value="Chromosome 3N"/>
</dbReference>
<proteinExistence type="predicted"/>
<sequence>MSCSDPPRTQPLLNGKFHDTDARTLLYDCRDVRVRRLSGEASEHGRSRGSAGFWTSDEVKLLRTKLGLDEVFTYNDGLDLNKELQRMTRANTNTQVGRSKDLLGTYRCRGTMQRDVRHHQITSSGCSALYYEMCKCSC</sequence>
<dbReference type="AlphaFoldDB" id="A0A8T0U2R4"/>
<name>A0A8T0U2R4_PANVG</name>
<gene>
    <name evidence="1" type="ORF">PVAP13_3NG060800</name>
</gene>
<dbReference type="EMBL" id="CM029042">
    <property type="protein sequence ID" value="KAG2615393.1"/>
    <property type="molecule type" value="Genomic_DNA"/>
</dbReference>
<comment type="caution">
    <text evidence="1">The sequence shown here is derived from an EMBL/GenBank/DDBJ whole genome shotgun (WGS) entry which is preliminary data.</text>
</comment>
<evidence type="ECO:0000313" key="1">
    <source>
        <dbReference type="EMBL" id="KAG2615393.1"/>
    </source>
</evidence>
<keyword evidence="2" id="KW-1185">Reference proteome</keyword>
<accession>A0A8T0U2R4</accession>